<dbReference type="PANTHER" id="PTHR33266">
    <property type="entry name" value="CHROMOSOME 15, WHOLE GENOME SHOTGUN SEQUENCE"/>
    <property type="match status" value="1"/>
</dbReference>
<proteinExistence type="predicted"/>
<sequence length="883" mass="100025">MSNRSHNIITLDRKAKRSKADPDAIMIESEVKSSSSSTSNEDTDMASNEHGNEEENESTAYEMLVKDSILQRWSEDDDGTLKKYLTIIGKAKEFPDAKAVNFRQEVICDAVVAAFQGNQEMISEAKSANETATALAITSLNFLKHQQERLKIENEMLLYGFLLTVCMKVLEEYYKRKSEAQKQSANKNIDNQRVNLFHDDLRKHEDPNNVVFNFCKHLNGQIAQWGGTDTYYAGYTVLFQSSGMGKTHLIFSSLKSKIFGVYLCFRRSTDGRTYPPRSPVMNWLIQSEVEDGNTTSLFQSSALAAGTLPSAKTTRHMLRFLAVMRATQELFESWFDEWKKEKENPPTPEDWFNHQKGGEETDFLVFQTKLKNRANVVWEERRFENQAGSKDGFEDNFIFFMDEGRTLLEENIFRDVRRCFCKGYFSTRHLDSSARATSVNQGYLLPPFYFVNCLDLFIDSNNNNELSKYGRPLWHAYEMFLQKNKNRLTMANLLQFARFKLLRSEKLLAKLDGDHKKAAAIACLACRAALRIHPGRRFASELVGGHMAVCSHVYNDREAILINYPSEPILAEGSRSALLGPEADFSGWKTSLEQLQLAIQEADVDTGKIGELIHRIVLLLAMDMAKMEMAGRSKHKGVSAYDFLKVLVGDSIDASGNGGTQIENLKTKYVWFNHFLPLYYVPDASAFEQIARRRAATVCKPGQNGIDHEIPLMDATYSNVVGTLAIQTKNVVSKHDSDYPASAGWKLGREFAFHGSDRDGSSDSASDFYYFALYHNIGYQRSHGTESFECEQIEPSTHAHVWTCGHGQRDCYSPIGLKMVGLDLPLFQSTNEKLCSNVKQMQKSLKQMRDQGRSPIAHFTDEMKTSIRQLTPLAYARVPAPDA</sequence>
<protein>
    <submittedName>
        <fullName evidence="2">Uncharacterized protein</fullName>
    </submittedName>
</protein>
<dbReference type="EMBL" id="CAKOGP040002326">
    <property type="protein sequence ID" value="CAJ1967463.1"/>
    <property type="molecule type" value="Genomic_DNA"/>
</dbReference>
<name>A0AAD2GA52_9STRA</name>
<accession>A0AAD2GA52</accession>
<keyword evidence="3" id="KW-1185">Reference proteome</keyword>
<gene>
    <name evidence="2" type="ORF">CYCCA115_LOCUS22787</name>
</gene>
<dbReference type="Proteomes" id="UP001295423">
    <property type="component" value="Unassembled WGS sequence"/>
</dbReference>
<organism evidence="2 3">
    <name type="scientific">Cylindrotheca closterium</name>
    <dbReference type="NCBI Taxonomy" id="2856"/>
    <lineage>
        <taxon>Eukaryota</taxon>
        <taxon>Sar</taxon>
        <taxon>Stramenopiles</taxon>
        <taxon>Ochrophyta</taxon>
        <taxon>Bacillariophyta</taxon>
        <taxon>Bacillariophyceae</taxon>
        <taxon>Bacillariophycidae</taxon>
        <taxon>Bacillariales</taxon>
        <taxon>Bacillariaceae</taxon>
        <taxon>Cylindrotheca</taxon>
    </lineage>
</organism>
<feature type="region of interest" description="Disordered" evidence="1">
    <location>
        <begin position="1"/>
        <end position="57"/>
    </location>
</feature>
<comment type="caution">
    <text evidence="2">The sequence shown here is derived from an EMBL/GenBank/DDBJ whole genome shotgun (WGS) entry which is preliminary data.</text>
</comment>
<evidence type="ECO:0000313" key="3">
    <source>
        <dbReference type="Proteomes" id="UP001295423"/>
    </source>
</evidence>
<dbReference type="AlphaFoldDB" id="A0AAD2GA52"/>
<evidence type="ECO:0000313" key="2">
    <source>
        <dbReference type="EMBL" id="CAJ1967463.1"/>
    </source>
</evidence>
<dbReference type="PANTHER" id="PTHR33266:SF1">
    <property type="entry name" value="F-BOX DOMAIN-CONTAINING PROTEIN"/>
    <property type="match status" value="1"/>
</dbReference>
<reference evidence="2" key="1">
    <citation type="submission" date="2023-08" db="EMBL/GenBank/DDBJ databases">
        <authorList>
            <person name="Audoor S."/>
            <person name="Bilcke G."/>
        </authorList>
    </citation>
    <scope>NUCLEOTIDE SEQUENCE</scope>
</reference>
<evidence type="ECO:0000256" key="1">
    <source>
        <dbReference type="SAM" id="MobiDB-lite"/>
    </source>
</evidence>